<protein>
    <submittedName>
        <fullName evidence="5">MarR family winged helix-turn-helix transcriptional regulator</fullName>
    </submittedName>
</protein>
<organism evidence="5 6">
    <name type="scientific">Imperialibacter roseus</name>
    <dbReference type="NCBI Taxonomy" id="1324217"/>
    <lineage>
        <taxon>Bacteria</taxon>
        <taxon>Pseudomonadati</taxon>
        <taxon>Bacteroidota</taxon>
        <taxon>Cytophagia</taxon>
        <taxon>Cytophagales</taxon>
        <taxon>Flammeovirgaceae</taxon>
        <taxon>Imperialibacter</taxon>
    </lineage>
</organism>
<dbReference type="RefSeq" id="WP_317487881.1">
    <property type="nucleotide sequence ID" value="NZ_CP136051.1"/>
</dbReference>
<evidence type="ECO:0000256" key="3">
    <source>
        <dbReference type="ARBA" id="ARBA00023163"/>
    </source>
</evidence>
<keyword evidence="2" id="KW-0238">DNA-binding</keyword>
<name>A0ABZ0IJ77_9BACT</name>
<dbReference type="InterPro" id="IPR036388">
    <property type="entry name" value="WH-like_DNA-bd_sf"/>
</dbReference>
<dbReference type="PRINTS" id="PR00598">
    <property type="entry name" value="HTHMARR"/>
</dbReference>
<dbReference type="PANTHER" id="PTHR42756">
    <property type="entry name" value="TRANSCRIPTIONAL REGULATOR, MARR"/>
    <property type="match status" value="1"/>
</dbReference>
<dbReference type="InterPro" id="IPR036390">
    <property type="entry name" value="WH_DNA-bd_sf"/>
</dbReference>
<dbReference type="Proteomes" id="UP001302349">
    <property type="component" value="Chromosome"/>
</dbReference>
<evidence type="ECO:0000313" key="6">
    <source>
        <dbReference type="Proteomes" id="UP001302349"/>
    </source>
</evidence>
<keyword evidence="1" id="KW-0805">Transcription regulation</keyword>
<dbReference type="PANTHER" id="PTHR42756:SF1">
    <property type="entry name" value="TRANSCRIPTIONAL REPRESSOR OF EMRAB OPERON"/>
    <property type="match status" value="1"/>
</dbReference>
<dbReference type="SMART" id="SM00347">
    <property type="entry name" value="HTH_MARR"/>
    <property type="match status" value="1"/>
</dbReference>
<keyword evidence="6" id="KW-1185">Reference proteome</keyword>
<evidence type="ECO:0000256" key="1">
    <source>
        <dbReference type="ARBA" id="ARBA00023015"/>
    </source>
</evidence>
<dbReference type="Pfam" id="PF01047">
    <property type="entry name" value="MarR"/>
    <property type="match status" value="1"/>
</dbReference>
<evidence type="ECO:0000256" key="2">
    <source>
        <dbReference type="ARBA" id="ARBA00023125"/>
    </source>
</evidence>
<reference evidence="5 6" key="1">
    <citation type="journal article" date="2023" name="Microbiol. Resour. Announc.">
        <title>Complete Genome Sequence of Imperialibacter roseus strain P4T.</title>
        <authorList>
            <person name="Tizabi D.R."/>
            <person name="Bachvaroff T."/>
            <person name="Hill R.T."/>
        </authorList>
    </citation>
    <scope>NUCLEOTIDE SEQUENCE [LARGE SCALE GENOMIC DNA]</scope>
    <source>
        <strain evidence="5 6">P4T</strain>
    </source>
</reference>
<proteinExistence type="predicted"/>
<evidence type="ECO:0000259" key="4">
    <source>
        <dbReference type="PROSITE" id="PS50995"/>
    </source>
</evidence>
<sequence>MKEPYNQYSLLLDRTARKVKWYAQQQFKELGFDMTVDQWLVMKLTDENEALSQRELAALMYKDMPTVTRIVDILCTKGLVERAESPADRRVSILKLTEEGREKVTSSRKQVRSIRLKAWEGLNEKDFDEFNRILNKIYENLT</sequence>
<gene>
    <name evidence="5" type="ORF">RT717_18565</name>
</gene>
<keyword evidence="3" id="KW-0804">Transcription</keyword>
<feature type="domain" description="HTH marR-type" evidence="4">
    <location>
        <begin position="5"/>
        <end position="139"/>
    </location>
</feature>
<dbReference type="Gene3D" id="1.10.10.10">
    <property type="entry name" value="Winged helix-like DNA-binding domain superfamily/Winged helix DNA-binding domain"/>
    <property type="match status" value="1"/>
</dbReference>
<dbReference type="EMBL" id="CP136051">
    <property type="protein sequence ID" value="WOK05088.1"/>
    <property type="molecule type" value="Genomic_DNA"/>
</dbReference>
<dbReference type="SUPFAM" id="SSF46785">
    <property type="entry name" value="Winged helix' DNA-binding domain"/>
    <property type="match status" value="1"/>
</dbReference>
<dbReference type="InterPro" id="IPR000835">
    <property type="entry name" value="HTH_MarR-typ"/>
</dbReference>
<accession>A0ABZ0IJ77</accession>
<evidence type="ECO:0000313" key="5">
    <source>
        <dbReference type="EMBL" id="WOK05088.1"/>
    </source>
</evidence>
<dbReference type="PROSITE" id="PS50995">
    <property type="entry name" value="HTH_MARR_2"/>
    <property type="match status" value="1"/>
</dbReference>